<evidence type="ECO:0000256" key="3">
    <source>
        <dbReference type="SAM" id="Phobius"/>
    </source>
</evidence>
<evidence type="ECO:0000256" key="1">
    <source>
        <dbReference type="ARBA" id="ARBA00009477"/>
    </source>
</evidence>
<feature type="coiled-coil region" evidence="2">
    <location>
        <begin position="149"/>
        <end position="176"/>
    </location>
</feature>
<dbReference type="SUPFAM" id="SSF111369">
    <property type="entry name" value="HlyD-like secretion proteins"/>
    <property type="match status" value="1"/>
</dbReference>
<keyword evidence="7" id="KW-1185">Reference proteome</keyword>
<dbReference type="Pfam" id="PF25876">
    <property type="entry name" value="HH_MFP_RND"/>
    <property type="match status" value="1"/>
</dbReference>
<dbReference type="Proteomes" id="UP000030993">
    <property type="component" value="Unassembled WGS sequence"/>
</dbReference>
<name>A0A0B2K377_9FIRM</name>
<evidence type="ECO:0008006" key="8">
    <source>
        <dbReference type="Google" id="ProtNLM"/>
    </source>
</evidence>
<keyword evidence="2" id="KW-0175">Coiled coil</keyword>
<feature type="transmembrane region" description="Helical" evidence="3">
    <location>
        <begin position="5"/>
        <end position="25"/>
    </location>
</feature>
<gene>
    <name evidence="6" type="ORF">NZ47_00080</name>
</gene>
<comment type="similarity">
    <text evidence="1">Belongs to the membrane fusion protein (MFP) (TC 8.A.1) family.</text>
</comment>
<dbReference type="GO" id="GO:1990281">
    <property type="term" value="C:efflux pump complex"/>
    <property type="evidence" value="ECO:0007669"/>
    <property type="project" value="TreeGrafter"/>
</dbReference>
<dbReference type="InterPro" id="IPR058627">
    <property type="entry name" value="MdtA-like_C"/>
</dbReference>
<dbReference type="Gene3D" id="1.10.287.470">
    <property type="entry name" value="Helix hairpin bin"/>
    <property type="match status" value="1"/>
</dbReference>
<dbReference type="GO" id="GO:0015562">
    <property type="term" value="F:efflux transmembrane transporter activity"/>
    <property type="evidence" value="ECO:0007669"/>
    <property type="project" value="TreeGrafter"/>
</dbReference>
<protein>
    <recommendedName>
        <fullName evidence="8">RND efflux pump membrane fusion protein barrel-sandwich domain-containing protein</fullName>
    </recommendedName>
</protein>
<dbReference type="PANTHER" id="PTHR30469:SF15">
    <property type="entry name" value="HLYD FAMILY OF SECRETION PROTEINS"/>
    <property type="match status" value="1"/>
</dbReference>
<dbReference type="Gene3D" id="2.40.420.20">
    <property type="match status" value="1"/>
</dbReference>
<accession>A0A0B2K377</accession>
<keyword evidence="3" id="KW-0812">Transmembrane</keyword>
<dbReference type="InterPro" id="IPR058624">
    <property type="entry name" value="MdtA-like_HH"/>
</dbReference>
<feature type="domain" description="Multidrug resistance protein MdtA-like alpha-helical hairpin" evidence="4">
    <location>
        <begin position="116"/>
        <end position="168"/>
    </location>
</feature>
<reference evidence="6 7" key="1">
    <citation type="journal article" date="2013" name="PLoS ONE">
        <title>Identification and characterization of three novel lipases belonging to families II and V from Anaerovibrio lipolyticus 5ST.</title>
        <authorList>
            <person name="Prive F."/>
            <person name="Kaderbhai N.N."/>
            <person name="Girdwood S."/>
            <person name="Worgan H.J."/>
            <person name="Pinloche E."/>
            <person name="Scollan N.D."/>
            <person name="Huws S.A."/>
            <person name="Newbold C.J."/>
        </authorList>
    </citation>
    <scope>NUCLEOTIDE SEQUENCE [LARGE SCALE GENOMIC DNA]</scope>
    <source>
        <strain evidence="6 7">5S</strain>
    </source>
</reference>
<sequence>MKIYFYLGVGILITLIVTLFGYSAYLNSRGENQIAERMSNHHLPLTGVKVQERSLMPVVELDLVNLYSNDMTDVVALESGRVIQLFVEKNSHVDRGNPIIKLLDEDIPLKIRQTDSDIFEAEAQLVKARNTYNRYSQLLENNAISLERFDEAEAAYKAAQARLANFEAQREQLLIRQSREIINSPIDGEVLNLYQTVGAYVKAGTPVALVGDFSNLNFTSTLKDIYTQRLYVGREFDLTISEGEGIQKSYGANFSSGNLGENQVFRARVEKITPDLSEPASIRQVVWSVDNRVGLLEPGAYSKICLHSNLSHKCLSVPVDAFINENKTQVAVMVDGRLAIRNVETGITDGKYIEVKSGLQAGDIVITSDTEGIEEGTQIDIVLEDN</sequence>
<evidence type="ECO:0000313" key="7">
    <source>
        <dbReference type="Proteomes" id="UP000030993"/>
    </source>
</evidence>
<dbReference type="STRING" id="82374.NZ47_00080"/>
<dbReference type="Pfam" id="PF25967">
    <property type="entry name" value="RND-MFP_C"/>
    <property type="match status" value="1"/>
</dbReference>
<organism evidence="6 7">
    <name type="scientific">Anaerovibrio lipolyticus</name>
    <dbReference type="NCBI Taxonomy" id="82374"/>
    <lineage>
        <taxon>Bacteria</taxon>
        <taxon>Bacillati</taxon>
        <taxon>Bacillota</taxon>
        <taxon>Negativicutes</taxon>
        <taxon>Selenomonadales</taxon>
        <taxon>Selenomonadaceae</taxon>
        <taxon>Anaerovibrio</taxon>
    </lineage>
</organism>
<proteinExistence type="inferred from homology"/>
<dbReference type="NCBIfam" id="TIGR01730">
    <property type="entry name" value="RND_mfp"/>
    <property type="match status" value="1"/>
</dbReference>
<dbReference type="PANTHER" id="PTHR30469">
    <property type="entry name" value="MULTIDRUG RESISTANCE PROTEIN MDTA"/>
    <property type="match status" value="1"/>
</dbReference>
<feature type="domain" description="Multidrug resistance protein MdtA-like C-terminal permuted SH3" evidence="5">
    <location>
        <begin position="325"/>
        <end position="369"/>
    </location>
</feature>
<keyword evidence="3" id="KW-1133">Transmembrane helix</keyword>
<dbReference type="EMBL" id="JSCE01000002">
    <property type="protein sequence ID" value="KHM53201.1"/>
    <property type="molecule type" value="Genomic_DNA"/>
</dbReference>
<dbReference type="RefSeq" id="WP_039205573.1">
    <property type="nucleotide sequence ID" value="NZ_JSCE01000002.1"/>
</dbReference>
<evidence type="ECO:0000256" key="2">
    <source>
        <dbReference type="SAM" id="Coils"/>
    </source>
</evidence>
<keyword evidence="3" id="KW-0472">Membrane</keyword>
<evidence type="ECO:0000259" key="4">
    <source>
        <dbReference type="Pfam" id="PF25876"/>
    </source>
</evidence>
<dbReference type="InterPro" id="IPR006143">
    <property type="entry name" value="RND_pump_MFP"/>
</dbReference>
<comment type="caution">
    <text evidence="6">The sequence shown here is derived from an EMBL/GenBank/DDBJ whole genome shotgun (WGS) entry which is preliminary data.</text>
</comment>
<evidence type="ECO:0000259" key="5">
    <source>
        <dbReference type="Pfam" id="PF25967"/>
    </source>
</evidence>
<dbReference type="Gene3D" id="2.40.50.100">
    <property type="match status" value="1"/>
</dbReference>
<evidence type="ECO:0000313" key="6">
    <source>
        <dbReference type="EMBL" id="KHM53201.1"/>
    </source>
</evidence>
<dbReference type="AlphaFoldDB" id="A0A0B2K377"/>